<dbReference type="EMBL" id="BAEO01000006">
    <property type="protein sequence ID" value="GAC17348.1"/>
    <property type="molecule type" value="Genomic_DNA"/>
</dbReference>
<evidence type="ECO:0000313" key="1">
    <source>
        <dbReference type="EMBL" id="GAC17348.1"/>
    </source>
</evidence>
<name>K6YL67_9ALTE</name>
<protein>
    <submittedName>
        <fullName evidence="1">Uncharacterized protein</fullName>
    </submittedName>
</protein>
<comment type="caution">
    <text evidence="1">The sequence shown here is derived from an EMBL/GenBank/DDBJ whole genome shotgun (WGS) entry which is preliminary data.</text>
</comment>
<reference evidence="1 2" key="1">
    <citation type="journal article" date="2017" name="Antonie Van Leeuwenhoek">
        <title>Rhizobium rhizosphaerae sp. nov., a novel species isolated from rice rhizosphere.</title>
        <authorList>
            <person name="Zhao J.J."/>
            <person name="Zhang J."/>
            <person name="Zhang R.J."/>
            <person name="Zhang C.W."/>
            <person name="Yin H.Q."/>
            <person name="Zhang X.X."/>
        </authorList>
    </citation>
    <scope>NUCLEOTIDE SEQUENCE [LARGE SCALE GENOMIC DNA]</scope>
    <source>
        <strain evidence="1 2">BSs20135</strain>
    </source>
</reference>
<evidence type="ECO:0000313" key="2">
    <source>
        <dbReference type="Proteomes" id="UP000006327"/>
    </source>
</evidence>
<dbReference type="Proteomes" id="UP000006327">
    <property type="component" value="Unassembled WGS sequence"/>
</dbReference>
<keyword evidence="2" id="KW-1185">Reference proteome</keyword>
<organism evidence="1 2">
    <name type="scientific">Paraglaciecola arctica BSs20135</name>
    <dbReference type="NCBI Taxonomy" id="493475"/>
    <lineage>
        <taxon>Bacteria</taxon>
        <taxon>Pseudomonadati</taxon>
        <taxon>Pseudomonadota</taxon>
        <taxon>Gammaproteobacteria</taxon>
        <taxon>Alteromonadales</taxon>
        <taxon>Alteromonadaceae</taxon>
        <taxon>Paraglaciecola</taxon>
    </lineage>
</organism>
<dbReference type="AlphaFoldDB" id="K6YL67"/>
<accession>K6YL67</accession>
<gene>
    <name evidence="1" type="ORF">GARC_0366</name>
</gene>
<proteinExistence type="predicted"/>
<sequence length="41" mass="4678">MERVVANGLIGVGKKFVVTLLVMRIFSHSHAHQWMLLFLVV</sequence>